<evidence type="ECO:0000259" key="3">
    <source>
        <dbReference type="Pfam" id="PF13359"/>
    </source>
</evidence>
<comment type="cofactor">
    <cofactor evidence="1">
        <name>a divalent metal cation</name>
        <dbReference type="ChEBI" id="CHEBI:60240"/>
    </cofactor>
</comment>
<evidence type="ECO:0000256" key="1">
    <source>
        <dbReference type="ARBA" id="ARBA00001968"/>
    </source>
</evidence>
<keyword evidence="2" id="KW-0479">Metal-binding</keyword>
<dbReference type="Proteomes" id="UP001595823">
    <property type="component" value="Unassembled WGS sequence"/>
</dbReference>
<organism evidence="4 5">
    <name type="scientific">Salininema proteolyticum</name>
    <dbReference type="NCBI Taxonomy" id="1607685"/>
    <lineage>
        <taxon>Bacteria</taxon>
        <taxon>Bacillati</taxon>
        <taxon>Actinomycetota</taxon>
        <taxon>Actinomycetes</taxon>
        <taxon>Glycomycetales</taxon>
        <taxon>Glycomycetaceae</taxon>
        <taxon>Salininema</taxon>
    </lineage>
</organism>
<gene>
    <name evidence="4" type="ORF">ACFPET_08985</name>
</gene>
<dbReference type="InterPro" id="IPR027806">
    <property type="entry name" value="HARBI1_dom"/>
</dbReference>
<evidence type="ECO:0000313" key="5">
    <source>
        <dbReference type="Proteomes" id="UP001595823"/>
    </source>
</evidence>
<dbReference type="RefSeq" id="WP_380620001.1">
    <property type="nucleotide sequence ID" value="NZ_JBHSDK010000013.1"/>
</dbReference>
<name>A0ABV8TY13_9ACTN</name>
<feature type="domain" description="DDE Tnp4" evidence="3">
    <location>
        <begin position="125"/>
        <end position="273"/>
    </location>
</feature>
<accession>A0ABV8TY13</accession>
<evidence type="ECO:0000313" key="4">
    <source>
        <dbReference type="EMBL" id="MFC4335330.1"/>
    </source>
</evidence>
<protein>
    <submittedName>
        <fullName evidence="4">Transposase family protein</fullName>
    </submittedName>
</protein>
<comment type="caution">
    <text evidence="4">The sequence shown here is derived from an EMBL/GenBank/DDBJ whole genome shotgun (WGS) entry which is preliminary data.</text>
</comment>
<proteinExistence type="predicted"/>
<keyword evidence="5" id="KW-1185">Reference proteome</keyword>
<dbReference type="EMBL" id="JBHSDK010000013">
    <property type="protein sequence ID" value="MFC4335330.1"/>
    <property type="molecule type" value="Genomic_DNA"/>
</dbReference>
<dbReference type="Pfam" id="PF13359">
    <property type="entry name" value="DDE_Tnp_4"/>
    <property type="match status" value="1"/>
</dbReference>
<evidence type="ECO:0000256" key="2">
    <source>
        <dbReference type="ARBA" id="ARBA00022723"/>
    </source>
</evidence>
<sequence length="289" mass="32053">MDSSVTYAAVLPIDRAVVGWFSRKLACHRRNLKTKANTRQLTAWAQAVLVLRWLLDGTRIRQLQGDNNLGCTTTYAYLWEELKVLAVQAPTMADAIDAARAAGDSYIGLDGTLILMAKTHLRGPTDGVDLWLSGKHHRHGANIQVMSAPDGYPLWVFETRPGREHDSTAVIKHGKEEDLALLSVGIEDRLRLLALVDLGYEKFKDFLSVHMPHKKKPKKELNLAQKQYNKAIGAARALAEKANADLNVRSKALALVSLNPWRIGTIVKACLAVFRIDRPRGSRLTPSHG</sequence>
<reference evidence="5" key="1">
    <citation type="journal article" date="2019" name="Int. J. Syst. Evol. Microbiol.">
        <title>The Global Catalogue of Microorganisms (GCM) 10K type strain sequencing project: providing services to taxonomists for standard genome sequencing and annotation.</title>
        <authorList>
            <consortium name="The Broad Institute Genomics Platform"/>
            <consortium name="The Broad Institute Genome Sequencing Center for Infectious Disease"/>
            <person name="Wu L."/>
            <person name="Ma J."/>
        </authorList>
    </citation>
    <scope>NUCLEOTIDE SEQUENCE [LARGE SCALE GENOMIC DNA]</scope>
    <source>
        <strain evidence="5">IBRC-M 10908</strain>
    </source>
</reference>